<evidence type="ECO:0000313" key="2">
    <source>
        <dbReference type="Proteomes" id="UP000000576"/>
    </source>
</evidence>
<proteinExistence type="predicted"/>
<dbReference type="AlphaFoldDB" id="A0AAI7ZDU6"/>
<dbReference type="Pfam" id="PF11123">
    <property type="entry name" value="DNA_Packaging_2"/>
    <property type="match status" value="1"/>
</dbReference>
<name>A0AAI7ZDU6_XANAC</name>
<evidence type="ECO:0000313" key="1">
    <source>
        <dbReference type="EMBL" id="AAM35945.1"/>
    </source>
</evidence>
<dbReference type="KEGG" id="xac:XAC1065"/>
<organism evidence="1 2">
    <name type="scientific">Xanthomonas axonopodis pv. citri (strain 306)</name>
    <dbReference type="NCBI Taxonomy" id="190486"/>
    <lineage>
        <taxon>Bacteria</taxon>
        <taxon>Pseudomonadati</taxon>
        <taxon>Pseudomonadota</taxon>
        <taxon>Gammaproteobacteria</taxon>
        <taxon>Lysobacterales</taxon>
        <taxon>Lysobacteraceae</taxon>
        <taxon>Xanthomonas</taxon>
    </lineage>
</organism>
<reference evidence="1 2" key="1">
    <citation type="journal article" date="2002" name="Nature">
        <title>Comparison of the genomes of two Xanthomonas pathogens with differing host specificities.</title>
        <authorList>
            <person name="da Silva A.C."/>
            <person name="Ferro J.A."/>
            <person name="Reinach F.C."/>
            <person name="Farah C.S."/>
            <person name="Furlan L.R."/>
            <person name="Quaggio R.B."/>
            <person name="Monteiro-Vitorello C.B."/>
            <person name="Van Sluys M.A."/>
            <person name="Almeida N.F."/>
            <person name="Alves L.M."/>
            <person name="do Amaral A.M."/>
            <person name="Bertolini M.C."/>
            <person name="Camargo L.E."/>
            <person name="Camarotte G."/>
            <person name="Cannavan F."/>
            <person name="Cardozo J."/>
            <person name="Chambergo F."/>
            <person name="Ciapina L.P."/>
            <person name="Cicarelli R.M."/>
            <person name="Coutinho L.L."/>
            <person name="Cursino-Santos J.R."/>
            <person name="El-Dorry H."/>
            <person name="Faria J.B."/>
            <person name="Ferreira A.J."/>
            <person name="Ferreira R.C."/>
            <person name="Ferro M.I."/>
            <person name="Formighieri E.F."/>
            <person name="Franco M.C."/>
            <person name="Greggio C.C."/>
            <person name="Gruber A."/>
            <person name="Katsuyama A.M."/>
            <person name="Kishi L.T."/>
            <person name="Leite R.P."/>
            <person name="Lemos E.G."/>
            <person name="Lemos M.V."/>
            <person name="Locali E.C."/>
            <person name="Machado M.A."/>
            <person name="Madeira A.M."/>
            <person name="Martinez-Rossi N.M."/>
            <person name="Martins E.C."/>
            <person name="Meidanis J."/>
            <person name="Menck C.F."/>
            <person name="Miyaki C.Y."/>
            <person name="Moon D.H."/>
            <person name="Moreira L.M."/>
            <person name="Novo M.T."/>
            <person name="Okura V.K."/>
            <person name="Oliveira M.C."/>
            <person name="Oliveira V.R."/>
            <person name="Pereira H.A."/>
            <person name="Rossi A."/>
            <person name="Sena J.A."/>
            <person name="Silva C."/>
            <person name="de Souza R.F."/>
            <person name="Spinola L.A."/>
            <person name="Takita M.A."/>
            <person name="Tamura R.E."/>
            <person name="Teixeira E.C."/>
            <person name="Tezza R.I."/>
            <person name="Trindade dos Santos M."/>
            <person name="Truffi D."/>
            <person name="Tsai S.M."/>
            <person name="White F.F."/>
            <person name="Setubal J.C."/>
            <person name="Kitajima J.P."/>
        </authorList>
    </citation>
    <scope>NUCLEOTIDE SEQUENCE [LARGE SCALE GENOMIC DNA]</scope>
    <source>
        <strain evidence="1 2">306</strain>
    </source>
</reference>
<protein>
    <submittedName>
        <fullName evidence="1">Uncharacterized protein</fullName>
    </submittedName>
</protein>
<dbReference type="Proteomes" id="UP000000576">
    <property type="component" value="Chromosome"/>
</dbReference>
<accession>A0AAI7ZDU6</accession>
<dbReference type="InterPro" id="IPR024345">
    <property type="entry name" value="DNA_matur_Phage_T7-like"/>
</dbReference>
<dbReference type="EMBL" id="AE008923">
    <property type="protein sequence ID" value="AAM35945.1"/>
    <property type="molecule type" value="Genomic_DNA"/>
</dbReference>
<sequence>MRILLARHLRTRGSLQQVPEEMSKASKDSMERLHGAIADKLSDTIRNMEAGDKGLAALLNVARQFLKDNGIDSVATETNPVGKVADAVSKHPFDPAESLKHH</sequence>
<gene>
    <name evidence="1" type="ordered locus">XAC1065</name>
</gene>